<dbReference type="EMBL" id="SDGZ01000021">
    <property type="protein sequence ID" value="TYC48372.1"/>
    <property type="molecule type" value="Genomic_DNA"/>
</dbReference>
<dbReference type="AlphaFoldDB" id="A0A6C2C3Q5"/>
<dbReference type="RefSeq" id="WP_148623240.1">
    <property type="nucleotide sequence ID" value="NZ_SDGZ01000021.1"/>
</dbReference>
<proteinExistence type="predicted"/>
<evidence type="ECO:0000313" key="2">
    <source>
        <dbReference type="Proteomes" id="UP000371977"/>
    </source>
</evidence>
<sequence>MVVEAKVKHIEMDALFISDVVENLKVYSKASKSLMHPLLRSYISITLPFIELWLSVDAHELMTYQEFRQHVIRDVVDVWLTNRQPKFLKQLIMDHAVATADKLSNIAFGGM</sequence>
<evidence type="ECO:0000313" key="1">
    <source>
        <dbReference type="EMBL" id="TYC48372.1"/>
    </source>
</evidence>
<organism evidence="1 2">
    <name type="scientific">Weissella muntiaci</name>
    <dbReference type="NCBI Taxonomy" id="2508881"/>
    <lineage>
        <taxon>Bacteria</taxon>
        <taxon>Bacillati</taxon>
        <taxon>Bacillota</taxon>
        <taxon>Bacilli</taxon>
        <taxon>Lactobacillales</taxon>
        <taxon>Lactobacillaceae</taxon>
        <taxon>Weissella</taxon>
    </lineage>
</organism>
<gene>
    <name evidence="1" type="ORF">ESZ50_09005</name>
</gene>
<accession>A0A6C2C3Q5</accession>
<dbReference type="Proteomes" id="UP000371977">
    <property type="component" value="Unassembled WGS sequence"/>
</dbReference>
<keyword evidence="2" id="KW-1185">Reference proteome</keyword>
<protein>
    <submittedName>
        <fullName evidence="1">Uncharacterized protein</fullName>
    </submittedName>
</protein>
<comment type="caution">
    <text evidence="1">The sequence shown here is derived from an EMBL/GenBank/DDBJ whole genome shotgun (WGS) entry which is preliminary data.</text>
</comment>
<reference evidence="1 2" key="1">
    <citation type="submission" date="2019-01" db="EMBL/GenBank/DDBJ databases">
        <title>Weissella sp. nov., a novel lactic acid bacterium isolated from animal feces.</title>
        <authorList>
            <person name="Wang L.-T."/>
        </authorList>
    </citation>
    <scope>NUCLEOTIDE SEQUENCE [LARGE SCALE GENOMIC DNA]</scope>
    <source>
        <strain evidence="1 2">8H-2</strain>
    </source>
</reference>
<name>A0A6C2C3Q5_9LACO</name>